<protein>
    <recommendedName>
        <fullName evidence="3">Nucleic-acid-binding protein from mobile element jockey</fullName>
    </recommendedName>
</protein>
<evidence type="ECO:0000313" key="2">
    <source>
        <dbReference type="Proteomes" id="UP000078542"/>
    </source>
</evidence>
<dbReference type="EMBL" id="KQ978418">
    <property type="protein sequence ID" value="KYM94047.1"/>
    <property type="molecule type" value="Genomic_DNA"/>
</dbReference>
<dbReference type="STRING" id="456900.A0A151I7V5"/>
<name>A0A151I7V5_9HYME</name>
<keyword evidence="2" id="KW-1185">Reference proteome</keyword>
<gene>
    <name evidence="1" type="ORF">ALC62_15338</name>
</gene>
<sequence>MPKGIVRGVLVDLNVDEIKEGITWPNNPLQINHIERLKFKDRFNNLELKDSSSIKIDFLSERLSEYIYIWNTKCRVYPFINRVRKCHKCLRWGHSERFCKNKETTVCLMCGGNHNTETCNSEAIVCNNCKGCHDHFNTSCPVFKYHNIINTVRAYCNVNIYNAKSMIRSRNITDCNQVRENFKSHAYLSWFNLEEHLNNNNRNINKNLKKPPNKKHFLKPLFIRNNKDGKMITSLPHTAMKVNSDSLVPSVQSMQSPMGAMHVGDLPERGVPRPEGGA</sequence>
<dbReference type="AlphaFoldDB" id="A0A151I7V5"/>
<organism evidence="1 2">
    <name type="scientific">Cyphomyrmex costatus</name>
    <dbReference type="NCBI Taxonomy" id="456900"/>
    <lineage>
        <taxon>Eukaryota</taxon>
        <taxon>Metazoa</taxon>
        <taxon>Ecdysozoa</taxon>
        <taxon>Arthropoda</taxon>
        <taxon>Hexapoda</taxon>
        <taxon>Insecta</taxon>
        <taxon>Pterygota</taxon>
        <taxon>Neoptera</taxon>
        <taxon>Endopterygota</taxon>
        <taxon>Hymenoptera</taxon>
        <taxon>Apocrita</taxon>
        <taxon>Aculeata</taxon>
        <taxon>Formicoidea</taxon>
        <taxon>Formicidae</taxon>
        <taxon>Myrmicinae</taxon>
        <taxon>Cyphomyrmex</taxon>
    </lineage>
</organism>
<evidence type="ECO:0008006" key="3">
    <source>
        <dbReference type="Google" id="ProtNLM"/>
    </source>
</evidence>
<reference evidence="1 2" key="1">
    <citation type="submission" date="2016-03" db="EMBL/GenBank/DDBJ databases">
        <title>Cyphomyrmex costatus WGS genome.</title>
        <authorList>
            <person name="Nygaard S."/>
            <person name="Hu H."/>
            <person name="Boomsma J."/>
            <person name="Zhang G."/>
        </authorList>
    </citation>
    <scope>NUCLEOTIDE SEQUENCE [LARGE SCALE GENOMIC DNA]</scope>
    <source>
        <strain evidence="1">MS0001</strain>
        <tissue evidence="1">Whole body</tissue>
    </source>
</reference>
<evidence type="ECO:0000313" key="1">
    <source>
        <dbReference type="EMBL" id="KYM94047.1"/>
    </source>
</evidence>
<dbReference type="Proteomes" id="UP000078542">
    <property type="component" value="Unassembled WGS sequence"/>
</dbReference>
<proteinExistence type="predicted"/>
<accession>A0A151I7V5</accession>